<dbReference type="InterPro" id="IPR011989">
    <property type="entry name" value="ARM-like"/>
</dbReference>
<dbReference type="Proteomes" id="UP000236333">
    <property type="component" value="Unassembled WGS sequence"/>
</dbReference>
<evidence type="ECO:0000256" key="2">
    <source>
        <dbReference type="ARBA" id="ARBA00022664"/>
    </source>
</evidence>
<evidence type="ECO:0000313" key="5">
    <source>
        <dbReference type="EMBL" id="PNH05529.1"/>
    </source>
</evidence>
<keyword evidence="6" id="KW-1185">Reference proteome</keyword>
<organism evidence="5 6">
    <name type="scientific">Tetrabaena socialis</name>
    <dbReference type="NCBI Taxonomy" id="47790"/>
    <lineage>
        <taxon>Eukaryota</taxon>
        <taxon>Viridiplantae</taxon>
        <taxon>Chlorophyta</taxon>
        <taxon>core chlorophytes</taxon>
        <taxon>Chlorophyceae</taxon>
        <taxon>CS clade</taxon>
        <taxon>Chlamydomonadales</taxon>
        <taxon>Tetrabaenaceae</taxon>
        <taxon>Tetrabaena</taxon>
    </lineage>
</organism>
<feature type="non-terminal residue" evidence="5">
    <location>
        <position position="479"/>
    </location>
</feature>
<dbReference type="SUPFAM" id="SSF48371">
    <property type="entry name" value="ARM repeat"/>
    <property type="match status" value="1"/>
</dbReference>
<sequence length="479" mass="49724">MAASYARLPALIEQLHSAADEGAQILALHALRQALDPNDAAPCQDDFVASWLPNVLQVLQLDVAPGVRKSLAALMGHVAIHHTGVQGLVHCTAGLAALLQDPSPGVVKEAVLAFACVLRAALALASLKPSQPDVRDMWDAVRRLQADMCAVGQNHQSNCVRMAAAKLSEQIVLLFTHDAAPSVPGVPESLINKLRLPDAARLASETDALVRWLLEPLRPTAALDQPPSRLIAHIGSAWSIAIARPNLMGKLLPGGDVSVGNALRNGLAAVLKSRVPSSVPWRERIGAALQSLGAGDTGSAMMKYIERQDWKERSAGSFNAPPPAPAIHQQQPAGPVLYAPSAIRPPYASGPGGAVGMASLHAMGTYGLQAARPALMAPMPRQGASGSGLPGSAYGFAMLPAMMQPVAAAAQPQMFLQAQAQPQPETAQPAAPTMLDPLLQQLQQQAGAQAAAIITAAAQIAAGLPPVTSPLSDAADLDQ</sequence>
<protein>
    <recommendedName>
        <fullName evidence="4">Symplekin/Pta1 N-terminal domain-containing protein</fullName>
    </recommendedName>
</protein>
<dbReference type="PANTHER" id="PTHR15245:SF20">
    <property type="entry name" value="SYMPLEKIN"/>
    <property type="match status" value="1"/>
</dbReference>
<dbReference type="PANTHER" id="PTHR15245">
    <property type="entry name" value="SYMPLEKIN-RELATED"/>
    <property type="match status" value="1"/>
</dbReference>
<keyword evidence="3" id="KW-0539">Nucleus</keyword>
<comment type="caution">
    <text evidence="5">The sequence shown here is derived from an EMBL/GenBank/DDBJ whole genome shotgun (WGS) entry which is preliminary data.</text>
</comment>
<dbReference type="InterPro" id="IPR032460">
    <property type="entry name" value="Symplekin/Pta1_N"/>
</dbReference>
<dbReference type="GO" id="GO:0005847">
    <property type="term" value="C:mRNA cleavage and polyadenylation specificity factor complex"/>
    <property type="evidence" value="ECO:0007669"/>
    <property type="project" value="TreeGrafter"/>
</dbReference>
<dbReference type="EMBL" id="PGGS01000298">
    <property type="protein sequence ID" value="PNH05529.1"/>
    <property type="molecule type" value="Genomic_DNA"/>
</dbReference>
<name>A0A2J7ZZ34_9CHLO</name>
<evidence type="ECO:0000256" key="1">
    <source>
        <dbReference type="ARBA" id="ARBA00004123"/>
    </source>
</evidence>
<evidence type="ECO:0000256" key="3">
    <source>
        <dbReference type="ARBA" id="ARBA00023242"/>
    </source>
</evidence>
<comment type="subcellular location">
    <subcellularLocation>
        <location evidence="1">Nucleus</location>
    </subcellularLocation>
</comment>
<dbReference type="GO" id="GO:0006397">
    <property type="term" value="P:mRNA processing"/>
    <property type="evidence" value="ECO:0007669"/>
    <property type="project" value="UniProtKB-KW"/>
</dbReference>
<accession>A0A2J7ZZ34</accession>
<dbReference type="InterPro" id="IPR021850">
    <property type="entry name" value="Symplekin/Pta1"/>
</dbReference>
<gene>
    <name evidence="5" type="ORF">TSOC_008194</name>
</gene>
<dbReference type="OrthoDB" id="331600at2759"/>
<dbReference type="Gene3D" id="1.25.10.10">
    <property type="entry name" value="Leucine-rich Repeat Variant"/>
    <property type="match status" value="1"/>
</dbReference>
<evidence type="ECO:0000313" key="6">
    <source>
        <dbReference type="Proteomes" id="UP000236333"/>
    </source>
</evidence>
<keyword evidence="2" id="KW-0507">mRNA processing</keyword>
<evidence type="ECO:0000259" key="4">
    <source>
        <dbReference type="Pfam" id="PF11935"/>
    </source>
</evidence>
<proteinExistence type="predicted"/>
<dbReference type="AlphaFoldDB" id="A0A2J7ZZ34"/>
<feature type="domain" description="Symplekin/Pta1 N-terminal" evidence="4">
    <location>
        <begin position="104"/>
        <end position="253"/>
    </location>
</feature>
<dbReference type="InterPro" id="IPR016024">
    <property type="entry name" value="ARM-type_fold"/>
</dbReference>
<dbReference type="Pfam" id="PF11935">
    <property type="entry name" value="SYMPK_PTA1_N"/>
    <property type="match status" value="1"/>
</dbReference>
<reference evidence="5 6" key="1">
    <citation type="journal article" date="2017" name="Mol. Biol. Evol.">
        <title>The 4-celled Tetrabaena socialis nuclear genome reveals the essential components for genetic control of cell number at the origin of multicellularity in the volvocine lineage.</title>
        <authorList>
            <person name="Featherston J."/>
            <person name="Arakaki Y."/>
            <person name="Hanschen E.R."/>
            <person name="Ferris P.J."/>
            <person name="Michod R.E."/>
            <person name="Olson B.J.S.C."/>
            <person name="Nozaki H."/>
            <person name="Durand P.M."/>
        </authorList>
    </citation>
    <scope>NUCLEOTIDE SEQUENCE [LARGE SCALE GENOMIC DNA]</scope>
    <source>
        <strain evidence="5 6">NIES-571</strain>
    </source>
</reference>